<dbReference type="AlphaFoldDB" id="A0A8E6B2B1"/>
<sequence>MRCEQFRLWSDLGGYRGQELDHTQLSQLEDHRTSCAQCQRYFEEQNRFEKRVHTLLHDVQVPEQAREKLKIKLRVGVRKHIRVRVTQILAVAASLMLAVGVGYKWRDNRAKSDIETVVEQFDPARGYQAWLDSLEYDFNPEVSFNSTLFVSQGSFDIRPQVSIPSMVLLNKRLSVTAHVLIVPDSVANLQELMKLSPSTPLLHSRILRDKSRADLRYLVLYTGPSLEAFLEHPEDI</sequence>
<name>A0A8E6B2B1_9BACT</name>
<reference evidence="1" key="1">
    <citation type="submission" date="2021-05" db="EMBL/GenBank/DDBJ databases">
        <title>Complete genome sequence of the cellulolytic planctomycete Telmatocola sphagniphila SP2T and characterization of the first cellulase from planctomycetes.</title>
        <authorList>
            <person name="Rakitin A.L."/>
            <person name="Beletsky A.V."/>
            <person name="Naumoff D.G."/>
            <person name="Kulichevskaya I.S."/>
            <person name="Mardanov A.V."/>
            <person name="Ravin N.V."/>
            <person name="Dedysh S.N."/>
        </authorList>
    </citation>
    <scope>NUCLEOTIDE SEQUENCE</scope>
    <source>
        <strain evidence="1">SP2T</strain>
    </source>
</reference>
<dbReference type="RefSeq" id="WP_213493846.1">
    <property type="nucleotide sequence ID" value="NZ_CP074694.1"/>
</dbReference>
<gene>
    <name evidence="1" type="ORF">KIH39_13910</name>
</gene>
<dbReference type="Proteomes" id="UP000676194">
    <property type="component" value="Chromosome"/>
</dbReference>
<dbReference type="EMBL" id="CP074694">
    <property type="protein sequence ID" value="QVL29964.1"/>
    <property type="molecule type" value="Genomic_DNA"/>
</dbReference>
<protein>
    <submittedName>
        <fullName evidence="1">Uncharacterized protein</fullName>
    </submittedName>
</protein>
<keyword evidence="2" id="KW-1185">Reference proteome</keyword>
<proteinExistence type="predicted"/>
<organism evidence="1 2">
    <name type="scientific">Telmatocola sphagniphila</name>
    <dbReference type="NCBI Taxonomy" id="1123043"/>
    <lineage>
        <taxon>Bacteria</taxon>
        <taxon>Pseudomonadati</taxon>
        <taxon>Planctomycetota</taxon>
        <taxon>Planctomycetia</taxon>
        <taxon>Gemmatales</taxon>
        <taxon>Gemmataceae</taxon>
    </lineage>
</organism>
<evidence type="ECO:0000313" key="1">
    <source>
        <dbReference type="EMBL" id="QVL29964.1"/>
    </source>
</evidence>
<evidence type="ECO:0000313" key="2">
    <source>
        <dbReference type="Proteomes" id="UP000676194"/>
    </source>
</evidence>
<dbReference type="KEGG" id="tsph:KIH39_13910"/>
<accession>A0A8E6B2B1</accession>